<proteinExistence type="predicted"/>
<dbReference type="AlphaFoldDB" id="A0AAJ8E488"/>
<reference evidence="2" key="2">
    <citation type="submission" date="2025-08" db="UniProtKB">
        <authorList>
            <consortium name="RefSeq"/>
        </authorList>
    </citation>
    <scope>IDENTIFICATION</scope>
</reference>
<name>A0AAJ8E488_ASPNG</name>
<gene>
    <name evidence="2" type="ORF">An02g03810</name>
</gene>
<dbReference type="KEGG" id="ang:An02g03810"/>
<accession>A0AAJ8E488</accession>
<protein>
    <submittedName>
        <fullName evidence="2">Uncharacterized protein</fullName>
    </submittedName>
</protein>
<evidence type="ECO:0000256" key="1">
    <source>
        <dbReference type="SAM" id="MobiDB-lite"/>
    </source>
</evidence>
<feature type="region of interest" description="Disordered" evidence="1">
    <location>
        <begin position="280"/>
        <end position="300"/>
    </location>
</feature>
<dbReference type="GeneID" id="84590281"/>
<dbReference type="VEuPathDB" id="FungiDB:An02g03810"/>
<evidence type="ECO:0000313" key="2">
    <source>
        <dbReference type="RefSeq" id="XP_059606828.1"/>
    </source>
</evidence>
<organism evidence="2">
    <name type="scientific">Aspergillus niger</name>
    <dbReference type="NCBI Taxonomy" id="5061"/>
    <lineage>
        <taxon>Eukaryota</taxon>
        <taxon>Fungi</taxon>
        <taxon>Dikarya</taxon>
        <taxon>Ascomycota</taxon>
        <taxon>Pezizomycotina</taxon>
        <taxon>Eurotiomycetes</taxon>
        <taxon>Eurotiomycetidae</taxon>
        <taxon>Eurotiales</taxon>
        <taxon>Aspergillaceae</taxon>
        <taxon>Aspergillus</taxon>
        <taxon>Aspergillus subgen. Circumdati</taxon>
    </lineage>
</organism>
<feature type="region of interest" description="Disordered" evidence="1">
    <location>
        <begin position="47"/>
        <end position="66"/>
    </location>
</feature>
<dbReference type="RefSeq" id="XP_059606828.1">
    <property type="nucleotide sequence ID" value="XM_059746203.1"/>
</dbReference>
<reference evidence="2" key="1">
    <citation type="submission" date="2025-02" db="EMBL/GenBank/DDBJ databases">
        <authorList>
            <consortium name="NCBI Genome Project"/>
        </authorList>
    </citation>
    <scope>NUCLEOTIDE SEQUENCE</scope>
</reference>
<feature type="compositionally biased region" description="Polar residues" evidence="1">
    <location>
        <begin position="289"/>
        <end position="300"/>
    </location>
</feature>
<sequence>MSKTGEGEQAFVQKRAGWDNFGVNPIHSFIYTPYILATWLYPGQDRTTTRPQNMKRPDSGSAAPHNLGAAAVKPMPPFQKLVDPRIAELGALWGGGRARAFLGCVWLAQLGRGICTSTAISASRMGRQLLLPPPPSQLRVTLDHLSFPDKHLMHTTLVVSGRKQYPRTSFLASYGHLKKEVATICIPYLLARGSLGLSRMVSSIIANIPVSTRHDLGLVAVDISSSHQHEWPRGFSPSCGDQWIDLPLKLGASFWLAPPVFGGSTSVPRETLTIRTTRQTKTDRLRSLSGPSATSGQGMGSQSVAFRRMCRNPSIPWYAPDVSITGRADIHAMPEIYSVLRTRLEDDPKSKEWMHRPFSAGRTVAAGSYRGSDPVTRKISHQDNKLQTGRVSIPGCVDRGEDLPSFGVEKAEETVNNSCKGWMNGVYVLVLLIPRAPGILPGPLEWIPPSRLSLGSGLSHHDQRQSDSIVRWGFMQSGCEETGKTER</sequence>